<dbReference type="PANTHER" id="PTHR38222">
    <property type="entry name" value="TFIIS N-TERMINAL DOMAIN-CONTAINING PROTEIN"/>
    <property type="match status" value="1"/>
</dbReference>
<proteinExistence type="predicted"/>
<sequence>MSSLVDIWTSEVAKLRSKDQANLSGGSAPTSHEAATVTAHADESSGSLWWPTGLAPLAQRVIEKLPALHCSEASLSMLVDSFTKVRSKDQANLSSGSAPTSHEAATVTAQDESSGSMWWPTGLAPLARRVIEKLPALHCSEASLSMLVDSFSA</sequence>
<evidence type="ECO:0000313" key="3">
    <source>
        <dbReference type="Proteomes" id="UP000826271"/>
    </source>
</evidence>
<evidence type="ECO:0000313" key="2">
    <source>
        <dbReference type="EMBL" id="KAG8364280.1"/>
    </source>
</evidence>
<dbReference type="Proteomes" id="UP000826271">
    <property type="component" value="Unassembled WGS sequence"/>
</dbReference>
<protein>
    <submittedName>
        <fullName evidence="2">Uncharacterized protein</fullName>
    </submittedName>
</protein>
<gene>
    <name evidence="2" type="ORF">BUALT_Bualt19G0112000</name>
</gene>
<name>A0AAV6W6L4_9LAMI</name>
<feature type="compositionally biased region" description="Polar residues" evidence="1">
    <location>
        <begin position="90"/>
        <end position="100"/>
    </location>
</feature>
<accession>A0AAV6W6L4</accession>
<organism evidence="2 3">
    <name type="scientific">Buddleja alternifolia</name>
    <dbReference type="NCBI Taxonomy" id="168488"/>
    <lineage>
        <taxon>Eukaryota</taxon>
        <taxon>Viridiplantae</taxon>
        <taxon>Streptophyta</taxon>
        <taxon>Embryophyta</taxon>
        <taxon>Tracheophyta</taxon>
        <taxon>Spermatophyta</taxon>
        <taxon>Magnoliopsida</taxon>
        <taxon>eudicotyledons</taxon>
        <taxon>Gunneridae</taxon>
        <taxon>Pentapetalae</taxon>
        <taxon>asterids</taxon>
        <taxon>lamiids</taxon>
        <taxon>Lamiales</taxon>
        <taxon>Scrophulariaceae</taxon>
        <taxon>Buddlejeae</taxon>
        <taxon>Buddleja</taxon>
    </lineage>
</organism>
<dbReference type="PANTHER" id="PTHR38222:SF1">
    <property type="entry name" value="TFIIS N-TERMINAL DOMAIN-CONTAINING PROTEIN"/>
    <property type="match status" value="1"/>
</dbReference>
<keyword evidence="3" id="KW-1185">Reference proteome</keyword>
<feature type="region of interest" description="Disordered" evidence="1">
    <location>
        <begin position="89"/>
        <end position="112"/>
    </location>
</feature>
<comment type="caution">
    <text evidence="2">The sequence shown here is derived from an EMBL/GenBank/DDBJ whole genome shotgun (WGS) entry which is preliminary data.</text>
</comment>
<reference evidence="2" key="1">
    <citation type="submission" date="2019-10" db="EMBL/GenBank/DDBJ databases">
        <authorList>
            <person name="Zhang R."/>
            <person name="Pan Y."/>
            <person name="Wang J."/>
            <person name="Ma R."/>
            <person name="Yu S."/>
        </authorList>
    </citation>
    <scope>NUCLEOTIDE SEQUENCE</scope>
    <source>
        <strain evidence="2">LA-IB0</strain>
        <tissue evidence="2">Leaf</tissue>
    </source>
</reference>
<dbReference type="EMBL" id="WHWC01000019">
    <property type="protein sequence ID" value="KAG8364280.1"/>
    <property type="molecule type" value="Genomic_DNA"/>
</dbReference>
<evidence type="ECO:0000256" key="1">
    <source>
        <dbReference type="SAM" id="MobiDB-lite"/>
    </source>
</evidence>
<dbReference type="AlphaFoldDB" id="A0AAV6W6L4"/>